<comment type="caution">
    <text evidence="7">The sequence shown here is derived from an EMBL/GenBank/DDBJ whole genome shotgun (WGS) entry which is preliminary data.</text>
</comment>
<dbReference type="AlphaFoldDB" id="A0A8T2UMB1"/>
<keyword evidence="5 6" id="KW-0472">Membrane</keyword>
<sequence>MIDTSNGANQQALEIVQVKSQVADVFSPAKSNNLRIHDSDADDRTYDGSVDLRGLPVSKTASGGFKAAWFIIGVEFGERLAYYGIQSNLLQYLTLRLREPLPEALSNATNWSGVTLVMPIIGGFFADAYFGKYWTIAVVSSVYVLGLLLLTLSSSVYSLKPLDCASPETCPKVTQGKVAFFFFSLYLISVGTGGIKPCLEAFGADQFDDEDVNERKRKGSFFNWWYFAISLGGLIAVTLIVWIDATVSWSLGFGLPTVVMSIACVIFYAGTRRYRHKLPGGSPLTELAQVLVACIRNWNVKLPSHPSYLHETFSDPSIPSSRRNLQHTEDLKFLDKAAVITTSNTTGHEHTISASQPSAWKLCTVTQVEEAKLVMKLIPVWLTTFAYGVVFAQTATLFVSQVKTLDALIGSFKVPAASFQVFMALTVLVLLPVYEKWFVPVMKKFTGLERGITMLQRVGVGLLFSVLSMVTAALVEARRLRVASHSGLLDNPSVILPMSAFWIVPQYVLIGVADVFTLVGEQEFFYDQVPDSMRSLGMALYLSANGVGSFISSLLVTIVSSTTSKPWLEPANLNRSRVDLFYWLLAILSMINLMLFMVVAFFYKYKKVKSTNTGQAPCNGTSVDTGNNHVVGLQHYQHHSSEANSIDYVPHLRLPIQQ</sequence>
<name>A0A8T2UMB1_CERRI</name>
<reference evidence="7" key="1">
    <citation type="submission" date="2021-08" db="EMBL/GenBank/DDBJ databases">
        <title>WGS assembly of Ceratopteris richardii.</title>
        <authorList>
            <person name="Marchant D.B."/>
            <person name="Chen G."/>
            <person name="Jenkins J."/>
            <person name="Shu S."/>
            <person name="Leebens-Mack J."/>
            <person name="Grimwood J."/>
            <person name="Schmutz J."/>
            <person name="Soltis P."/>
            <person name="Soltis D."/>
            <person name="Chen Z.-H."/>
        </authorList>
    </citation>
    <scope>NUCLEOTIDE SEQUENCE</scope>
    <source>
        <strain evidence="7">Whitten #5841</strain>
        <tissue evidence="7">Leaf</tissue>
    </source>
</reference>
<feature type="transmembrane region" description="Helical" evidence="6">
    <location>
        <begin position="580"/>
        <end position="603"/>
    </location>
</feature>
<evidence type="ECO:0000256" key="5">
    <source>
        <dbReference type="ARBA" id="ARBA00023136"/>
    </source>
</evidence>
<feature type="transmembrane region" description="Helical" evidence="6">
    <location>
        <begin position="249"/>
        <end position="269"/>
    </location>
</feature>
<dbReference type="OMA" id="HEHTISA"/>
<feature type="transmembrane region" description="Helical" evidence="6">
    <location>
        <begin position="414"/>
        <end position="434"/>
    </location>
</feature>
<feature type="transmembrane region" description="Helical" evidence="6">
    <location>
        <begin position="539"/>
        <end position="560"/>
    </location>
</feature>
<comment type="subcellular location">
    <subcellularLocation>
        <location evidence="1">Membrane</location>
        <topology evidence="1">Multi-pass membrane protein</topology>
    </subcellularLocation>
</comment>
<dbReference type="GO" id="GO:0022857">
    <property type="term" value="F:transmembrane transporter activity"/>
    <property type="evidence" value="ECO:0007669"/>
    <property type="project" value="InterPro"/>
</dbReference>
<evidence type="ECO:0000256" key="6">
    <source>
        <dbReference type="SAM" id="Phobius"/>
    </source>
</evidence>
<keyword evidence="8" id="KW-1185">Reference proteome</keyword>
<feature type="transmembrane region" description="Helical" evidence="6">
    <location>
        <begin position="224"/>
        <end position="243"/>
    </location>
</feature>
<dbReference type="Gene3D" id="1.20.1250.20">
    <property type="entry name" value="MFS general substrate transporter like domains"/>
    <property type="match status" value="1"/>
</dbReference>
<dbReference type="Pfam" id="PF00854">
    <property type="entry name" value="PTR2"/>
    <property type="match status" value="1"/>
</dbReference>
<evidence type="ECO:0000256" key="4">
    <source>
        <dbReference type="ARBA" id="ARBA00022989"/>
    </source>
</evidence>
<feature type="transmembrane region" description="Helical" evidence="6">
    <location>
        <begin position="455"/>
        <end position="475"/>
    </location>
</feature>
<dbReference type="GO" id="GO:0016020">
    <property type="term" value="C:membrane"/>
    <property type="evidence" value="ECO:0007669"/>
    <property type="project" value="UniProtKB-SubCell"/>
</dbReference>
<evidence type="ECO:0000256" key="2">
    <source>
        <dbReference type="ARBA" id="ARBA00005982"/>
    </source>
</evidence>
<dbReference type="InterPro" id="IPR036259">
    <property type="entry name" value="MFS_trans_sf"/>
</dbReference>
<feature type="transmembrane region" description="Helical" evidence="6">
    <location>
        <begin position="132"/>
        <end position="152"/>
    </location>
</feature>
<evidence type="ECO:0000256" key="1">
    <source>
        <dbReference type="ARBA" id="ARBA00004141"/>
    </source>
</evidence>
<evidence type="ECO:0000313" key="7">
    <source>
        <dbReference type="EMBL" id="KAH7434655.1"/>
    </source>
</evidence>
<keyword evidence="3 6" id="KW-0812">Transmembrane</keyword>
<dbReference type="SUPFAM" id="SSF103473">
    <property type="entry name" value="MFS general substrate transporter"/>
    <property type="match status" value="1"/>
</dbReference>
<evidence type="ECO:0000256" key="3">
    <source>
        <dbReference type="ARBA" id="ARBA00022692"/>
    </source>
</evidence>
<dbReference type="InterPro" id="IPR000109">
    <property type="entry name" value="POT_fam"/>
</dbReference>
<dbReference type="Proteomes" id="UP000825935">
    <property type="component" value="Chromosome 6"/>
</dbReference>
<protein>
    <submittedName>
        <fullName evidence="7">Uncharacterized protein</fullName>
    </submittedName>
</protein>
<dbReference type="EMBL" id="CM035411">
    <property type="protein sequence ID" value="KAH7434655.1"/>
    <property type="molecule type" value="Genomic_DNA"/>
</dbReference>
<feature type="transmembrane region" description="Helical" evidence="6">
    <location>
        <begin position="495"/>
        <end position="519"/>
    </location>
</feature>
<organism evidence="7 8">
    <name type="scientific">Ceratopteris richardii</name>
    <name type="common">Triangle waterfern</name>
    <dbReference type="NCBI Taxonomy" id="49495"/>
    <lineage>
        <taxon>Eukaryota</taxon>
        <taxon>Viridiplantae</taxon>
        <taxon>Streptophyta</taxon>
        <taxon>Embryophyta</taxon>
        <taxon>Tracheophyta</taxon>
        <taxon>Polypodiopsida</taxon>
        <taxon>Polypodiidae</taxon>
        <taxon>Polypodiales</taxon>
        <taxon>Pteridineae</taxon>
        <taxon>Pteridaceae</taxon>
        <taxon>Parkerioideae</taxon>
        <taxon>Ceratopteris</taxon>
    </lineage>
</organism>
<dbReference type="PANTHER" id="PTHR11654">
    <property type="entry name" value="OLIGOPEPTIDE TRANSPORTER-RELATED"/>
    <property type="match status" value="1"/>
</dbReference>
<gene>
    <name evidence="7" type="ORF">KP509_06G028700</name>
</gene>
<feature type="transmembrane region" description="Helical" evidence="6">
    <location>
        <begin position="380"/>
        <end position="402"/>
    </location>
</feature>
<comment type="similarity">
    <text evidence="2">Belongs to the major facilitator superfamily. Proton-dependent oligopeptide transporter (POT/PTR) (TC 2.A.17) family.</text>
</comment>
<keyword evidence="4 6" id="KW-1133">Transmembrane helix</keyword>
<proteinExistence type="inferred from homology"/>
<accession>A0A8T2UMB1</accession>
<evidence type="ECO:0000313" key="8">
    <source>
        <dbReference type="Proteomes" id="UP000825935"/>
    </source>
</evidence>
<dbReference type="OrthoDB" id="8904098at2759"/>